<dbReference type="EMBL" id="GBIH01000778">
    <property type="protein sequence ID" value="JAC93932.1"/>
    <property type="molecule type" value="mRNA"/>
</dbReference>
<evidence type="ECO:0000259" key="4">
    <source>
        <dbReference type="SMART" id="SM01318"/>
    </source>
</evidence>
<keyword evidence="2" id="KW-0964">Secreted</keyword>
<evidence type="ECO:0000256" key="2">
    <source>
        <dbReference type="ARBA" id="ARBA00022525"/>
    </source>
</evidence>
<dbReference type="AlphaFoldDB" id="A0A090XAJ5"/>
<feature type="signal peptide" evidence="3">
    <location>
        <begin position="1"/>
        <end position="23"/>
    </location>
</feature>
<name>A0A090XAJ5_IXORI</name>
<accession>A0A090XAJ5</accession>
<evidence type="ECO:0000256" key="1">
    <source>
        <dbReference type="ARBA" id="ARBA00004613"/>
    </source>
</evidence>
<feature type="domain" description="Single" evidence="4">
    <location>
        <begin position="37"/>
        <end position="97"/>
    </location>
</feature>
<dbReference type="InterPro" id="IPR029277">
    <property type="entry name" value="SVWC_dom"/>
</dbReference>
<evidence type="ECO:0000313" key="5">
    <source>
        <dbReference type="EMBL" id="JAC93932.1"/>
    </source>
</evidence>
<protein>
    <submittedName>
        <fullName evidence="5">Putative hemocyte 8.9 kDa family member</fullName>
    </submittedName>
</protein>
<organism evidence="5">
    <name type="scientific">Ixodes ricinus</name>
    <name type="common">Common tick</name>
    <name type="synonym">Acarus ricinus</name>
    <dbReference type="NCBI Taxonomy" id="34613"/>
    <lineage>
        <taxon>Eukaryota</taxon>
        <taxon>Metazoa</taxon>
        <taxon>Ecdysozoa</taxon>
        <taxon>Arthropoda</taxon>
        <taxon>Chelicerata</taxon>
        <taxon>Arachnida</taxon>
        <taxon>Acari</taxon>
        <taxon>Parasitiformes</taxon>
        <taxon>Ixodida</taxon>
        <taxon>Ixodoidea</taxon>
        <taxon>Ixodidae</taxon>
        <taxon>Ixodinae</taxon>
        <taxon>Ixodes</taxon>
    </lineage>
</organism>
<dbReference type="SMART" id="SM01318">
    <property type="entry name" value="SVWC"/>
    <property type="match status" value="1"/>
</dbReference>
<reference evidence="5" key="1">
    <citation type="journal article" date="2015" name="PLoS Negl. Trop. Dis.">
        <title>Deep Sequencing Analysis of the Ixodes ricinus Haemocytome.</title>
        <authorList>
            <person name="Kotsyfakis M."/>
            <person name="Kopacek P."/>
            <person name="Franta Z."/>
            <person name="Pedra J.H."/>
            <person name="Ribeiro J.M."/>
        </authorList>
    </citation>
    <scope>NUCLEOTIDE SEQUENCE</scope>
</reference>
<keyword evidence="3" id="KW-0732">Signal</keyword>
<evidence type="ECO:0000256" key="3">
    <source>
        <dbReference type="SAM" id="SignalP"/>
    </source>
</evidence>
<sequence>MKLPTAVLLGLVVSVSIFKVSLAEPPFSDVEIIDGKCTYGNYTVTDGERLNLADPCQTWQCEVKERRFSVLSCGYVIKPSNCELERGQLEFYPRLLLPDKVHLNHPHFASITRVASRHRLCATLMKLWSLFAKFSFF</sequence>
<dbReference type="GO" id="GO:0005576">
    <property type="term" value="C:extracellular region"/>
    <property type="evidence" value="ECO:0007669"/>
    <property type="project" value="UniProtKB-SubCell"/>
</dbReference>
<comment type="subcellular location">
    <subcellularLocation>
        <location evidence="1">Secreted</location>
    </subcellularLocation>
</comment>
<dbReference type="Pfam" id="PF15430">
    <property type="entry name" value="SVWC"/>
    <property type="match status" value="1"/>
</dbReference>
<feature type="chain" id="PRO_5001867010" evidence="3">
    <location>
        <begin position="24"/>
        <end position="137"/>
    </location>
</feature>
<proteinExistence type="evidence at transcript level"/>